<dbReference type="AlphaFoldDB" id="A0A9P0D6G8"/>
<evidence type="ECO:0000313" key="4">
    <source>
        <dbReference type="EMBL" id="CAH1111324.1"/>
    </source>
</evidence>
<dbReference type="Pfam" id="PF26644">
    <property type="entry name" value="CCC"/>
    <property type="match status" value="1"/>
</dbReference>
<evidence type="ECO:0000256" key="1">
    <source>
        <dbReference type="SAM" id="Coils"/>
    </source>
</evidence>
<name>A0A9P0D6G8_9CUCU</name>
<feature type="domain" description="CCC" evidence="3">
    <location>
        <begin position="37"/>
        <end position="135"/>
    </location>
</feature>
<dbReference type="EMBL" id="OV651817">
    <property type="protein sequence ID" value="CAH1111324.1"/>
    <property type="molecule type" value="Genomic_DNA"/>
</dbReference>
<proteinExistence type="predicted"/>
<feature type="coiled-coil region" evidence="1">
    <location>
        <begin position="265"/>
        <end position="292"/>
    </location>
</feature>
<dbReference type="Proteomes" id="UP001153636">
    <property type="component" value="Chromosome 5"/>
</dbReference>
<evidence type="ECO:0000259" key="3">
    <source>
        <dbReference type="Pfam" id="PF26644"/>
    </source>
</evidence>
<feature type="chain" id="PRO_5040134340" description="CCC domain-containing protein" evidence="2">
    <location>
        <begin position="21"/>
        <end position="343"/>
    </location>
</feature>
<organism evidence="4 5">
    <name type="scientific">Psylliodes chrysocephalus</name>
    <dbReference type="NCBI Taxonomy" id="3402493"/>
    <lineage>
        <taxon>Eukaryota</taxon>
        <taxon>Metazoa</taxon>
        <taxon>Ecdysozoa</taxon>
        <taxon>Arthropoda</taxon>
        <taxon>Hexapoda</taxon>
        <taxon>Insecta</taxon>
        <taxon>Pterygota</taxon>
        <taxon>Neoptera</taxon>
        <taxon>Endopterygota</taxon>
        <taxon>Coleoptera</taxon>
        <taxon>Polyphaga</taxon>
        <taxon>Cucujiformia</taxon>
        <taxon>Chrysomeloidea</taxon>
        <taxon>Chrysomelidae</taxon>
        <taxon>Galerucinae</taxon>
        <taxon>Alticini</taxon>
        <taxon>Psylliodes</taxon>
    </lineage>
</organism>
<keyword evidence="2" id="KW-0732">Signal</keyword>
<reference evidence="4" key="1">
    <citation type="submission" date="2022-01" db="EMBL/GenBank/DDBJ databases">
        <authorList>
            <person name="King R."/>
        </authorList>
    </citation>
    <scope>NUCLEOTIDE SEQUENCE</scope>
</reference>
<keyword evidence="5" id="KW-1185">Reference proteome</keyword>
<evidence type="ECO:0000256" key="2">
    <source>
        <dbReference type="SAM" id="SignalP"/>
    </source>
</evidence>
<protein>
    <recommendedName>
        <fullName evidence="3">CCC domain-containing protein</fullName>
    </recommendedName>
</protein>
<dbReference type="OrthoDB" id="6610578at2759"/>
<accession>A0A9P0D6G8</accession>
<feature type="signal peptide" evidence="2">
    <location>
        <begin position="1"/>
        <end position="20"/>
    </location>
</feature>
<sequence>MVIFFVKVLVICLLIGNGTSTPVAEYDKSSRYEEYIIEHEISSGSAKNAVIAMNLSSIEIPPGCQKCNAKEERYCLGADLISDHCCCDKRYHELFPYIPHTCYFGTQLCQTVASDCTEYHRLRTCCCQKLTLHKFLEDEMSTTESSEIVFHKEDLITVPFTHEKRHAKKSEFVLMQKRNFKQIGLYSHVIGAPVNVVSGGIANPFFSNALDLFRGADFRRRCPVCDPSVYSYCTDKLFHDSCCCHNPNNPYGKLRINLEKLKFSSEKLRINLEKLKFKLEKSKINLKKSKINLEKSITNLKRFKLRQVKDNSKKPKINFEKSKINFLDIIQRPTLCKGNTRST</sequence>
<keyword evidence="1" id="KW-0175">Coiled coil</keyword>
<gene>
    <name evidence="4" type="ORF">PSYICH_LOCUS11143</name>
</gene>
<evidence type="ECO:0000313" key="5">
    <source>
        <dbReference type="Proteomes" id="UP001153636"/>
    </source>
</evidence>
<dbReference type="InterPro" id="IPR058250">
    <property type="entry name" value="CCC"/>
</dbReference>